<feature type="compositionally biased region" description="Low complexity" evidence="10">
    <location>
        <begin position="376"/>
        <end position="447"/>
    </location>
</feature>
<dbReference type="GO" id="GO:0045944">
    <property type="term" value="P:positive regulation of transcription by RNA polymerase II"/>
    <property type="evidence" value="ECO:0007669"/>
    <property type="project" value="TreeGrafter"/>
</dbReference>
<gene>
    <name evidence="13" type="primary">SS18L1</name>
</gene>
<feature type="domain" description="SS18 N-terminal" evidence="11">
    <location>
        <begin position="88"/>
        <end position="138"/>
    </location>
</feature>
<dbReference type="InParanoid" id="A0A6P8SL85"/>
<evidence type="ECO:0000256" key="2">
    <source>
        <dbReference type="ARBA" id="ARBA00007945"/>
    </source>
</evidence>
<evidence type="ECO:0000256" key="4">
    <source>
        <dbReference type="ARBA" id="ARBA00022837"/>
    </source>
</evidence>
<feature type="compositionally biased region" description="Polar residues" evidence="10">
    <location>
        <begin position="183"/>
        <end position="218"/>
    </location>
</feature>
<dbReference type="InterPro" id="IPR007726">
    <property type="entry name" value="SS18_N"/>
</dbReference>
<reference evidence="13" key="1">
    <citation type="submission" date="2025-08" db="UniProtKB">
        <authorList>
            <consortium name="RefSeq"/>
        </authorList>
    </citation>
    <scope>IDENTIFICATION</scope>
</reference>
<keyword evidence="4" id="KW-0106">Calcium</keyword>
<dbReference type="AlphaFoldDB" id="A0A6P8SL85"/>
<dbReference type="KEGG" id="gsh:117369403"/>
<evidence type="ECO:0000256" key="9">
    <source>
        <dbReference type="ARBA" id="ARBA00023242"/>
    </source>
</evidence>
<evidence type="ECO:0000313" key="12">
    <source>
        <dbReference type="Proteomes" id="UP000515159"/>
    </source>
</evidence>
<feature type="compositionally biased region" description="Low complexity" evidence="10">
    <location>
        <begin position="309"/>
        <end position="329"/>
    </location>
</feature>
<feature type="compositionally biased region" description="Polar residues" evidence="10">
    <location>
        <begin position="448"/>
        <end position="468"/>
    </location>
</feature>
<evidence type="ECO:0000256" key="5">
    <source>
        <dbReference type="ARBA" id="ARBA00022853"/>
    </source>
</evidence>
<feature type="region of interest" description="Disordered" evidence="10">
    <location>
        <begin position="137"/>
        <end position="241"/>
    </location>
</feature>
<dbReference type="OrthoDB" id="10265171at2759"/>
<keyword evidence="3" id="KW-0677">Repeat</keyword>
<proteinExistence type="inferred from homology"/>
<dbReference type="PANTHER" id="PTHR23107:SF21">
    <property type="entry name" value="CALCIUM-RESPONSIVE TRANSACTIVATOR"/>
    <property type="match status" value="1"/>
</dbReference>
<feature type="compositionally biased region" description="Polar residues" evidence="10">
    <location>
        <begin position="260"/>
        <end position="299"/>
    </location>
</feature>
<evidence type="ECO:0000256" key="3">
    <source>
        <dbReference type="ARBA" id="ARBA00022737"/>
    </source>
</evidence>
<evidence type="ECO:0000259" key="11">
    <source>
        <dbReference type="Pfam" id="PF05030"/>
    </source>
</evidence>
<evidence type="ECO:0000256" key="8">
    <source>
        <dbReference type="ARBA" id="ARBA00023163"/>
    </source>
</evidence>
<dbReference type="Pfam" id="PF05030">
    <property type="entry name" value="SSXT"/>
    <property type="match status" value="1"/>
</dbReference>
<dbReference type="GO" id="GO:0005654">
    <property type="term" value="C:nucleoplasm"/>
    <property type="evidence" value="ECO:0007669"/>
    <property type="project" value="UniProtKB-ARBA"/>
</dbReference>
<evidence type="ECO:0000256" key="10">
    <source>
        <dbReference type="SAM" id="MobiDB-lite"/>
    </source>
</evidence>
<keyword evidence="8" id="KW-0804">Transcription</keyword>
<evidence type="ECO:0000256" key="6">
    <source>
        <dbReference type="ARBA" id="ARBA00023015"/>
    </source>
</evidence>
<sequence>MNLQWEETSEFQGLGRWTTVGGKWNKARCADLAKALRPALALAHFSNVLAEPRQQALKLEGISFRDVVFSFLQRQMLKSAAQLVMSATMLDENHHLIQCIMDYQSKGKTAECTQYQQILHRNLVYLATIADSNQNMQSLLPAPPTQNMNLGPGGMNQSGSSQPLHGQSSLSDTIGGGLPPSSLMHSQISNGPNHVSMQQSGHSTLPTTSMSMTVSSHASGPGYSHTVPSSQNVPMQGQGTIGNYVSRANLSMPSNPVSMMHQQAATSHYNSAAAGSQHYQGQPSIGMMSQGNQGNSMMSQRPLGPYRPSQQGSSQQYMGQEEYYGEQYGHGQGSAEPLSQQYYPDGHGDYSYQQSSYTEQGYDRSFEESSQHYYEGGNSQYSQQQAGYQQGAAAQQQSYPQQQYQNQQSYPGQQQGYGPAQGAASQYSNYQQGQGQQYGTYRTSQTGPTAQQQRPYGYEQSQYGNYQQ</sequence>
<feature type="compositionally biased region" description="Polar residues" evidence="10">
    <location>
        <begin position="157"/>
        <end position="172"/>
    </location>
</feature>
<dbReference type="GO" id="GO:0050775">
    <property type="term" value="P:positive regulation of dendrite morphogenesis"/>
    <property type="evidence" value="ECO:0007669"/>
    <property type="project" value="TreeGrafter"/>
</dbReference>
<feature type="region of interest" description="Disordered" evidence="10">
    <location>
        <begin position="260"/>
        <end position="468"/>
    </location>
</feature>
<comment type="similarity">
    <text evidence="2">Belongs to the SS18 family.</text>
</comment>
<feature type="compositionally biased region" description="Polar residues" evidence="10">
    <location>
        <begin position="226"/>
        <end position="241"/>
    </location>
</feature>
<dbReference type="FunCoup" id="A0A6P8SL85">
    <property type="interactions" value="2223"/>
</dbReference>
<feature type="compositionally biased region" description="Basic and acidic residues" evidence="10">
    <location>
        <begin position="361"/>
        <end position="370"/>
    </location>
</feature>
<dbReference type="GeneID" id="117369403"/>
<evidence type="ECO:0000313" key="13">
    <source>
        <dbReference type="RefSeq" id="XP_033819815.1"/>
    </source>
</evidence>
<keyword evidence="7" id="KW-0010">Activator</keyword>
<dbReference type="GO" id="GO:0006325">
    <property type="term" value="P:chromatin organization"/>
    <property type="evidence" value="ECO:0007669"/>
    <property type="project" value="UniProtKB-KW"/>
</dbReference>
<keyword evidence="5" id="KW-0156">Chromatin regulator</keyword>
<dbReference type="GO" id="GO:0003713">
    <property type="term" value="F:transcription coactivator activity"/>
    <property type="evidence" value="ECO:0007669"/>
    <property type="project" value="TreeGrafter"/>
</dbReference>
<accession>A0A6P8SL85</accession>
<dbReference type="RefSeq" id="XP_033819815.1">
    <property type="nucleotide sequence ID" value="XM_033963924.1"/>
</dbReference>
<comment type="subcellular location">
    <subcellularLocation>
        <location evidence="1">Nucleus</location>
    </subcellularLocation>
</comment>
<keyword evidence="12" id="KW-1185">Reference proteome</keyword>
<dbReference type="CTD" id="26039"/>
<dbReference type="PANTHER" id="PTHR23107">
    <property type="entry name" value="SYNOVIAL SARCOMA ASSOCIATED SS18 PROTEIN"/>
    <property type="match status" value="1"/>
</dbReference>
<evidence type="ECO:0000256" key="1">
    <source>
        <dbReference type="ARBA" id="ARBA00004123"/>
    </source>
</evidence>
<dbReference type="Proteomes" id="UP000515159">
    <property type="component" value="Chromosome 11"/>
</dbReference>
<keyword evidence="6" id="KW-0805">Transcription regulation</keyword>
<organism evidence="12 13">
    <name type="scientific">Geotrypetes seraphini</name>
    <name type="common">Gaboon caecilian</name>
    <name type="synonym">Caecilia seraphini</name>
    <dbReference type="NCBI Taxonomy" id="260995"/>
    <lineage>
        <taxon>Eukaryota</taxon>
        <taxon>Metazoa</taxon>
        <taxon>Chordata</taxon>
        <taxon>Craniata</taxon>
        <taxon>Vertebrata</taxon>
        <taxon>Euteleostomi</taxon>
        <taxon>Amphibia</taxon>
        <taxon>Gymnophiona</taxon>
        <taxon>Geotrypetes</taxon>
    </lineage>
</organism>
<keyword evidence="9" id="KW-0539">Nucleus</keyword>
<protein>
    <submittedName>
        <fullName evidence="13">Calcium-responsive transactivator isoform X1</fullName>
    </submittedName>
</protein>
<evidence type="ECO:0000256" key="7">
    <source>
        <dbReference type="ARBA" id="ARBA00023159"/>
    </source>
</evidence>
<name>A0A6P8SL85_GEOSA</name>